<protein>
    <submittedName>
        <fullName evidence="1">Uncharacterized protein</fullName>
    </submittedName>
</protein>
<sequence length="131" mass="14255">MRVPWATKTWRRGTLSLMPALCPTADTFSTYVTADADAVTTEQLAEVEIVHVVMGDDDSDECVDDSPEPIVGEPDVLTSTQALDAANMLHRFSGSHNDGKDGLEIAAAAEKAIIRLKKTRQKSITDFFSTK</sequence>
<gene>
    <name evidence="1" type="ORF">HPB50_022106</name>
</gene>
<proteinExistence type="predicted"/>
<organism evidence="1 2">
    <name type="scientific">Hyalomma asiaticum</name>
    <name type="common">Tick</name>
    <dbReference type="NCBI Taxonomy" id="266040"/>
    <lineage>
        <taxon>Eukaryota</taxon>
        <taxon>Metazoa</taxon>
        <taxon>Ecdysozoa</taxon>
        <taxon>Arthropoda</taxon>
        <taxon>Chelicerata</taxon>
        <taxon>Arachnida</taxon>
        <taxon>Acari</taxon>
        <taxon>Parasitiformes</taxon>
        <taxon>Ixodida</taxon>
        <taxon>Ixodoidea</taxon>
        <taxon>Ixodidae</taxon>
        <taxon>Hyalomminae</taxon>
        <taxon>Hyalomma</taxon>
    </lineage>
</organism>
<keyword evidence="2" id="KW-1185">Reference proteome</keyword>
<evidence type="ECO:0000313" key="1">
    <source>
        <dbReference type="EMBL" id="KAH6947930.1"/>
    </source>
</evidence>
<comment type="caution">
    <text evidence="1">The sequence shown here is derived from an EMBL/GenBank/DDBJ whole genome shotgun (WGS) entry which is preliminary data.</text>
</comment>
<evidence type="ECO:0000313" key="2">
    <source>
        <dbReference type="Proteomes" id="UP000821845"/>
    </source>
</evidence>
<accession>A0ACB7TLI5</accession>
<reference evidence="1" key="1">
    <citation type="submission" date="2020-05" db="EMBL/GenBank/DDBJ databases">
        <title>Large-scale comparative analyses of tick genomes elucidate their genetic diversity and vector capacities.</title>
        <authorList>
            <person name="Jia N."/>
            <person name="Wang J."/>
            <person name="Shi W."/>
            <person name="Du L."/>
            <person name="Sun Y."/>
            <person name="Zhan W."/>
            <person name="Jiang J."/>
            <person name="Wang Q."/>
            <person name="Zhang B."/>
            <person name="Ji P."/>
            <person name="Sakyi L.B."/>
            <person name="Cui X."/>
            <person name="Yuan T."/>
            <person name="Jiang B."/>
            <person name="Yang W."/>
            <person name="Lam T.T.-Y."/>
            <person name="Chang Q."/>
            <person name="Ding S."/>
            <person name="Wang X."/>
            <person name="Zhu J."/>
            <person name="Ruan X."/>
            <person name="Zhao L."/>
            <person name="Wei J."/>
            <person name="Que T."/>
            <person name="Du C."/>
            <person name="Cheng J."/>
            <person name="Dai P."/>
            <person name="Han X."/>
            <person name="Huang E."/>
            <person name="Gao Y."/>
            <person name="Liu J."/>
            <person name="Shao H."/>
            <person name="Ye R."/>
            <person name="Li L."/>
            <person name="Wei W."/>
            <person name="Wang X."/>
            <person name="Wang C."/>
            <person name="Yang T."/>
            <person name="Huo Q."/>
            <person name="Li W."/>
            <person name="Guo W."/>
            <person name="Chen H."/>
            <person name="Zhou L."/>
            <person name="Ni X."/>
            <person name="Tian J."/>
            <person name="Zhou Y."/>
            <person name="Sheng Y."/>
            <person name="Liu T."/>
            <person name="Pan Y."/>
            <person name="Xia L."/>
            <person name="Li J."/>
            <person name="Zhao F."/>
            <person name="Cao W."/>
        </authorList>
    </citation>
    <scope>NUCLEOTIDE SEQUENCE</scope>
    <source>
        <strain evidence="1">Hyas-2018</strain>
    </source>
</reference>
<dbReference type="Proteomes" id="UP000821845">
    <property type="component" value="Chromosome 1"/>
</dbReference>
<name>A0ACB7TLI5_HYAAI</name>
<dbReference type="EMBL" id="CM023481">
    <property type="protein sequence ID" value="KAH6947930.1"/>
    <property type="molecule type" value="Genomic_DNA"/>
</dbReference>